<dbReference type="PROSITE" id="PS50181">
    <property type="entry name" value="FBOX"/>
    <property type="match status" value="1"/>
</dbReference>
<reference evidence="3 4" key="1">
    <citation type="submission" date="2022-03" db="EMBL/GenBank/DDBJ databases">
        <authorList>
            <person name="Nunn A."/>
            <person name="Chopra R."/>
            <person name="Nunn A."/>
            <person name="Contreras Garrido A."/>
        </authorList>
    </citation>
    <scope>NUCLEOTIDE SEQUENCE [LARGE SCALE GENOMIC DNA]</scope>
</reference>
<organism evidence="3 4">
    <name type="scientific">Thlaspi arvense</name>
    <name type="common">Field penny-cress</name>
    <dbReference type="NCBI Taxonomy" id="13288"/>
    <lineage>
        <taxon>Eukaryota</taxon>
        <taxon>Viridiplantae</taxon>
        <taxon>Streptophyta</taxon>
        <taxon>Embryophyta</taxon>
        <taxon>Tracheophyta</taxon>
        <taxon>Spermatophyta</taxon>
        <taxon>Magnoliopsida</taxon>
        <taxon>eudicotyledons</taxon>
        <taxon>Gunneridae</taxon>
        <taxon>Pentapetalae</taxon>
        <taxon>rosids</taxon>
        <taxon>malvids</taxon>
        <taxon>Brassicales</taxon>
        <taxon>Brassicaceae</taxon>
        <taxon>Thlaspideae</taxon>
        <taxon>Thlaspi</taxon>
    </lineage>
</organism>
<dbReference type="InterPro" id="IPR053781">
    <property type="entry name" value="F-box_AtFBL13-like"/>
</dbReference>
<dbReference type="CDD" id="cd22160">
    <property type="entry name" value="F-box_AtFBL13-like"/>
    <property type="match status" value="1"/>
</dbReference>
<evidence type="ECO:0000313" key="4">
    <source>
        <dbReference type="Proteomes" id="UP000836841"/>
    </source>
</evidence>
<dbReference type="SUPFAM" id="SSF81383">
    <property type="entry name" value="F-box domain"/>
    <property type="match status" value="1"/>
</dbReference>
<dbReference type="InterPro" id="IPR032675">
    <property type="entry name" value="LRR_dom_sf"/>
</dbReference>
<dbReference type="SUPFAM" id="SSF52047">
    <property type="entry name" value="RNI-like"/>
    <property type="match status" value="1"/>
</dbReference>
<accession>A0AAU9SLH5</accession>
<keyword evidence="4" id="KW-1185">Reference proteome</keyword>
<evidence type="ECO:0000313" key="3">
    <source>
        <dbReference type="EMBL" id="CAH2065953.1"/>
    </source>
</evidence>
<dbReference type="Gene3D" id="3.80.10.10">
    <property type="entry name" value="Ribonuclease Inhibitor"/>
    <property type="match status" value="1"/>
</dbReference>
<sequence>MDLVPRDIISGLPDPLISHILSFLPTKEAASTSIFSKRWRFLFASVTNLDFVFEDDGDEACTSFLKFVDRVLALQGNALLRRFSLNCIECYPDPVLVTGWIHNVLGRGVSELDLSLSECPLPPRIFASKTLVRLRLGPTEDLSFSVDAKDVFLPNLKTLDIDSVVFQERGFGFIKLLAGCPVLEELFMMNIGWANWRFCSVYVKTLKRLTFFCEDTDENPQSVSFDTPNLEYLEYSDSIAGMYPKVIFSSLVEAHIGLRLSEDQSASANIFSDEEGYSPEVNEERAMVGNATYFFKGICNVRILYLSAKTLEVLTFCCKETPVFNNLIQLTIESNSEIGWDILHGLLMNCPNLETLVFKGLLHKRNNGCGDLCCCKRLKHPSCISSSPVKVLKVIMSENYDEEDPREIEQMKHFLKTMPCLEQLIVYYNTSYDPAVFDLSKKLQKIDGIASPKCMISVISQNLSLSSTVPCSLAMRWFTAPPEEEYSLSPAIEAHSSSLAIEAYCSSPSDDEYSSSPATEAYGSSSSDDEFLWL</sequence>
<dbReference type="Pfam" id="PF24758">
    <property type="entry name" value="LRR_At5g56370"/>
    <property type="match status" value="1"/>
</dbReference>
<dbReference type="Proteomes" id="UP000836841">
    <property type="component" value="Chromosome 5"/>
</dbReference>
<gene>
    <name evidence="3" type="ORF">TAV2_LOCUS17260</name>
</gene>
<dbReference type="InterPro" id="IPR006566">
    <property type="entry name" value="FBD"/>
</dbReference>
<dbReference type="SMART" id="SM00579">
    <property type="entry name" value="FBD"/>
    <property type="match status" value="1"/>
</dbReference>
<dbReference type="Pfam" id="PF00646">
    <property type="entry name" value="F-box"/>
    <property type="match status" value="1"/>
</dbReference>
<evidence type="ECO:0000259" key="2">
    <source>
        <dbReference type="PROSITE" id="PS50181"/>
    </source>
</evidence>
<dbReference type="InterPro" id="IPR001810">
    <property type="entry name" value="F-box_dom"/>
</dbReference>
<dbReference type="InterPro" id="IPR036047">
    <property type="entry name" value="F-box-like_dom_sf"/>
</dbReference>
<dbReference type="InterPro" id="IPR055411">
    <property type="entry name" value="LRR_FXL15/At3g58940/PEG3-like"/>
</dbReference>
<feature type="region of interest" description="Disordered" evidence="1">
    <location>
        <begin position="506"/>
        <end position="534"/>
    </location>
</feature>
<dbReference type="PANTHER" id="PTHR31293:SF12">
    <property type="entry name" value="RNI-LIKE SUPERFAMILY PROTEIN"/>
    <property type="match status" value="1"/>
</dbReference>
<dbReference type="Gene3D" id="1.20.1280.50">
    <property type="match status" value="1"/>
</dbReference>
<proteinExistence type="predicted"/>
<dbReference type="EMBL" id="OU466861">
    <property type="protein sequence ID" value="CAH2065953.1"/>
    <property type="molecule type" value="Genomic_DNA"/>
</dbReference>
<dbReference type="PANTHER" id="PTHR31293">
    <property type="entry name" value="RNI-LIKE SUPERFAMILY PROTEIN"/>
    <property type="match status" value="1"/>
</dbReference>
<feature type="domain" description="F-box" evidence="2">
    <location>
        <begin position="6"/>
        <end position="56"/>
    </location>
</feature>
<dbReference type="AlphaFoldDB" id="A0AAU9SLH5"/>
<evidence type="ECO:0000256" key="1">
    <source>
        <dbReference type="SAM" id="MobiDB-lite"/>
    </source>
</evidence>
<dbReference type="InterPro" id="IPR055294">
    <property type="entry name" value="FBL60-like"/>
</dbReference>
<name>A0AAU9SLH5_THLAR</name>
<protein>
    <recommendedName>
        <fullName evidence="2">F-box domain-containing protein</fullName>
    </recommendedName>
</protein>